<dbReference type="Pfam" id="PF06445">
    <property type="entry name" value="GyrI-like"/>
    <property type="match status" value="1"/>
</dbReference>
<dbReference type="Gene3D" id="1.10.10.60">
    <property type="entry name" value="Homeodomain-like"/>
    <property type="match status" value="2"/>
</dbReference>
<dbReference type="PANTHER" id="PTHR47504">
    <property type="entry name" value="RIGHT ORIGIN-BINDING PROTEIN"/>
    <property type="match status" value="1"/>
</dbReference>
<dbReference type="Gene3D" id="3.20.80.10">
    <property type="entry name" value="Regulatory factor, effector binding domain"/>
    <property type="match status" value="1"/>
</dbReference>
<protein>
    <submittedName>
        <fullName evidence="5">Transcriptional regulator, effector binding domain protein</fullName>
    </submittedName>
</protein>
<keyword evidence="1" id="KW-0805">Transcription regulation</keyword>
<dbReference type="SUPFAM" id="SSF55136">
    <property type="entry name" value="Probable bacterial effector-binding domain"/>
    <property type="match status" value="1"/>
</dbReference>
<dbReference type="SUPFAM" id="SSF46689">
    <property type="entry name" value="Homeodomain-like"/>
    <property type="match status" value="2"/>
</dbReference>
<evidence type="ECO:0000313" key="6">
    <source>
        <dbReference type="Proteomes" id="UP000004846"/>
    </source>
</evidence>
<dbReference type="PROSITE" id="PS01124">
    <property type="entry name" value="HTH_ARAC_FAMILY_2"/>
    <property type="match status" value="1"/>
</dbReference>
<dbReference type="PANTHER" id="PTHR47504:SF5">
    <property type="entry name" value="RIGHT ORIGIN-BINDING PROTEIN"/>
    <property type="match status" value="1"/>
</dbReference>
<dbReference type="RefSeq" id="WP_002372057.1">
    <property type="nucleotide sequence ID" value="NZ_GL454475.1"/>
</dbReference>
<dbReference type="InterPro" id="IPR029442">
    <property type="entry name" value="GyrI-like"/>
</dbReference>
<sequence length="287" mass="32574">MLANLNQAMDYIEEHLTEEVSFDELAKKTGISVYHFKRTFSFVAGMSLAEYIKKRRLAEANLALLAGEKVTDVAFKYGYQSIEGFSRAFRDWTGQAPSEVMKTQIQKTFPKFSFYIDIKGGQSMDVKLIEKPAFQIVGVSQKVPLQYQGENQAIIELAQRITPQQRAEMHTFDDVYPHQVVNASFDFQEGRTTEGGEMTHMIGFVTSQENTYEDLEQLSVPAHTWAVFPNEGPFPQTLQETWARIFSEWLPSSGYQVVAAPEISFTQYQGPAEAKYSEIWLAVTATK</sequence>
<dbReference type="SMART" id="SM00871">
    <property type="entry name" value="AraC_E_bind"/>
    <property type="match status" value="1"/>
</dbReference>
<accession>A0A125W467</accession>
<keyword evidence="2" id="KW-0238">DNA-binding</keyword>
<evidence type="ECO:0000256" key="1">
    <source>
        <dbReference type="ARBA" id="ARBA00023015"/>
    </source>
</evidence>
<dbReference type="InterPro" id="IPR009057">
    <property type="entry name" value="Homeodomain-like_sf"/>
</dbReference>
<evidence type="ECO:0000313" key="5">
    <source>
        <dbReference type="EMBL" id="EFM82084.1"/>
    </source>
</evidence>
<dbReference type="EMBL" id="AEBR01000080">
    <property type="protein sequence ID" value="EFM82084.1"/>
    <property type="molecule type" value="Genomic_DNA"/>
</dbReference>
<dbReference type="SMART" id="SM00342">
    <property type="entry name" value="HTH_ARAC"/>
    <property type="match status" value="1"/>
</dbReference>
<reference evidence="5 6" key="1">
    <citation type="submission" date="2010-07" db="EMBL/GenBank/DDBJ databases">
        <authorList>
            <person name="Sid Ahmed O."/>
        </authorList>
    </citation>
    <scope>NUCLEOTIDE SEQUENCE [LARGE SCALE GENOMIC DNA]</scope>
    <source>
        <strain evidence="5 6">TX4248</strain>
    </source>
</reference>
<keyword evidence="3" id="KW-0804">Transcription</keyword>
<dbReference type="InterPro" id="IPR018060">
    <property type="entry name" value="HTH_AraC"/>
</dbReference>
<dbReference type="GO" id="GO:0043565">
    <property type="term" value="F:sequence-specific DNA binding"/>
    <property type="evidence" value="ECO:0007669"/>
    <property type="project" value="InterPro"/>
</dbReference>
<comment type="caution">
    <text evidence="5">The sequence shown here is derived from an EMBL/GenBank/DDBJ whole genome shotgun (WGS) entry which is preliminary data.</text>
</comment>
<feature type="domain" description="HTH araC/xylS-type" evidence="4">
    <location>
        <begin position="6"/>
        <end position="103"/>
    </location>
</feature>
<dbReference type="InterPro" id="IPR050959">
    <property type="entry name" value="MarA-like"/>
</dbReference>
<dbReference type="InterPro" id="IPR011256">
    <property type="entry name" value="Reg_factor_effector_dom_sf"/>
</dbReference>
<dbReference type="HOGENOM" id="CLU_000445_81_1_9"/>
<evidence type="ECO:0000256" key="3">
    <source>
        <dbReference type="ARBA" id="ARBA00023163"/>
    </source>
</evidence>
<dbReference type="AlphaFoldDB" id="A0A125W467"/>
<dbReference type="Pfam" id="PF12833">
    <property type="entry name" value="HTH_18"/>
    <property type="match status" value="1"/>
</dbReference>
<gene>
    <name evidence="5" type="ORF">HMPREF9498_02363</name>
</gene>
<dbReference type="GO" id="GO:0003700">
    <property type="term" value="F:DNA-binding transcription factor activity"/>
    <property type="evidence" value="ECO:0007669"/>
    <property type="project" value="InterPro"/>
</dbReference>
<evidence type="ECO:0000259" key="4">
    <source>
        <dbReference type="PROSITE" id="PS01124"/>
    </source>
</evidence>
<proteinExistence type="predicted"/>
<evidence type="ECO:0000256" key="2">
    <source>
        <dbReference type="ARBA" id="ARBA00023125"/>
    </source>
</evidence>
<name>A0A125W467_ENTFL</name>
<organism evidence="5 6">
    <name type="scientific">Enterococcus faecalis TX4248</name>
    <dbReference type="NCBI Taxonomy" id="749495"/>
    <lineage>
        <taxon>Bacteria</taxon>
        <taxon>Bacillati</taxon>
        <taxon>Bacillota</taxon>
        <taxon>Bacilli</taxon>
        <taxon>Lactobacillales</taxon>
        <taxon>Enterococcaceae</taxon>
        <taxon>Enterococcus</taxon>
    </lineage>
</organism>
<dbReference type="InterPro" id="IPR010499">
    <property type="entry name" value="AraC_E-bd"/>
</dbReference>
<dbReference type="Proteomes" id="UP000004846">
    <property type="component" value="Unassembled WGS sequence"/>
</dbReference>